<name>A0A8S3ZBZ6_9EUPU</name>
<protein>
    <submittedName>
        <fullName evidence="5">Uncharacterized protein</fullName>
    </submittedName>
</protein>
<evidence type="ECO:0000256" key="4">
    <source>
        <dbReference type="ARBA" id="ARBA00023134"/>
    </source>
</evidence>
<dbReference type="SUPFAM" id="SSF55307">
    <property type="entry name" value="Tubulin C-terminal domain-like"/>
    <property type="match status" value="1"/>
</dbReference>
<evidence type="ECO:0000256" key="1">
    <source>
        <dbReference type="ARBA" id="ARBA00009636"/>
    </source>
</evidence>
<keyword evidence="2" id="KW-0493">Microtubule</keyword>
<dbReference type="InterPro" id="IPR023123">
    <property type="entry name" value="Tubulin_C"/>
</dbReference>
<evidence type="ECO:0000313" key="5">
    <source>
        <dbReference type="EMBL" id="CAG5127087.1"/>
    </source>
</evidence>
<dbReference type="Gene3D" id="1.10.287.600">
    <property type="entry name" value="Helix hairpin bin"/>
    <property type="match status" value="1"/>
</dbReference>
<comment type="similarity">
    <text evidence="1">Belongs to the tubulin family.</text>
</comment>
<reference evidence="5" key="1">
    <citation type="submission" date="2021-04" db="EMBL/GenBank/DDBJ databases">
        <authorList>
            <consortium name="Molecular Ecology Group"/>
        </authorList>
    </citation>
    <scope>NUCLEOTIDE SEQUENCE</scope>
</reference>
<proteinExistence type="inferred from homology"/>
<dbReference type="AlphaFoldDB" id="A0A8S3ZBZ6"/>
<sequence length="52" mass="5886">AHLHHYTLVDGMEMCDFSESLESLNSVITEYSSLERSLGQPATMEPRLQMLS</sequence>
<evidence type="ECO:0000256" key="3">
    <source>
        <dbReference type="ARBA" id="ARBA00022741"/>
    </source>
</evidence>
<accession>A0A8S3ZBZ6</accession>
<organism evidence="5 6">
    <name type="scientific">Candidula unifasciata</name>
    <dbReference type="NCBI Taxonomy" id="100452"/>
    <lineage>
        <taxon>Eukaryota</taxon>
        <taxon>Metazoa</taxon>
        <taxon>Spiralia</taxon>
        <taxon>Lophotrochozoa</taxon>
        <taxon>Mollusca</taxon>
        <taxon>Gastropoda</taxon>
        <taxon>Heterobranchia</taxon>
        <taxon>Euthyneura</taxon>
        <taxon>Panpulmonata</taxon>
        <taxon>Eupulmonata</taxon>
        <taxon>Stylommatophora</taxon>
        <taxon>Helicina</taxon>
        <taxon>Helicoidea</taxon>
        <taxon>Geomitridae</taxon>
        <taxon>Candidula</taxon>
    </lineage>
</organism>
<keyword evidence="4" id="KW-0342">GTP-binding</keyword>
<comment type="caution">
    <text evidence="5">The sequence shown here is derived from an EMBL/GenBank/DDBJ whole genome shotgun (WGS) entry which is preliminary data.</text>
</comment>
<evidence type="ECO:0000313" key="6">
    <source>
        <dbReference type="Proteomes" id="UP000678393"/>
    </source>
</evidence>
<dbReference type="InterPro" id="IPR008280">
    <property type="entry name" value="Tub_FtsZ_C"/>
</dbReference>
<dbReference type="GO" id="GO:0005525">
    <property type="term" value="F:GTP binding"/>
    <property type="evidence" value="ECO:0007669"/>
    <property type="project" value="UniProtKB-KW"/>
</dbReference>
<feature type="non-terminal residue" evidence="5">
    <location>
        <position position="1"/>
    </location>
</feature>
<dbReference type="GO" id="GO:0005874">
    <property type="term" value="C:microtubule"/>
    <property type="evidence" value="ECO:0007669"/>
    <property type="project" value="UniProtKB-KW"/>
</dbReference>
<keyword evidence="3" id="KW-0547">Nucleotide-binding</keyword>
<dbReference type="EMBL" id="CAJHNH020002561">
    <property type="protein sequence ID" value="CAG5127087.1"/>
    <property type="molecule type" value="Genomic_DNA"/>
</dbReference>
<keyword evidence="6" id="KW-1185">Reference proteome</keyword>
<gene>
    <name evidence="5" type="ORF">CUNI_LOCUS12645</name>
</gene>
<evidence type="ECO:0000256" key="2">
    <source>
        <dbReference type="ARBA" id="ARBA00022701"/>
    </source>
</evidence>
<dbReference type="Proteomes" id="UP000678393">
    <property type="component" value="Unassembled WGS sequence"/>
</dbReference>